<feature type="transmembrane region" description="Helical" evidence="2">
    <location>
        <begin position="7"/>
        <end position="33"/>
    </location>
</feature>
<dbReference type="AlphaFoldDB" id="A0A0F9JFC5"/>
<evidence type="ECO:0000313" key="3">
    <source>
        <dbReference type="EMBL" id="KKM04521.1"/>
    </source>
</evidence>
<reference evidence="3" key="1">
    <citation type="journal article" date="2015" name="Nature">
        <title>Complex archaea that bridge the gap between prokaryotes and eukaryotes.</title>
        <authorList>
            <person name="Spang A."/>
            <person name="Saw J.H."/>
            <person name="Jorgensen S.L."/>
            <person name="Zaremba-Niedzwiedzka K."/>
            <person name="Martijn J."/>
            <person name="Lind A.E."/>
            <person name="van Eijk R."/>
            <person name="Schleper C."/>
            <person name="Guy L."/>
            <person name="Ettema T.J."/>
        </authorList>
    </citation>
    <scope>NUCLEOTIDE SEQUENCE</scope>
</reference>
<organism evidence="3">
    <name type="scientific">marine sediment metagenome</name>
    <dbReference type="NCBI Taxonomy" id="412755"/>
    <lineage>
        <taxon>unclassified sequences</taxon>
        <taxon>metagenomes</taxon>
        <taxon>ecological metagenomes</taxon>
    </lineage>
</organism>
<keyword evidence="1" id="KW-0175">Coiled coil</keyword>
<evidence type="ECO:0000256" key="1">
    <source>
        <dbReference type="SAM" id="Coils"/>
    </source>
</evidence>
<feature type="coiled-coil region" evidence="1">
    <location>
        <begin position="290"/>
        <end position="317"/>
    </location>
</feature>
<dbReference type="EMBL" id="LAZR01016433">
    <property type="protein sequence ID" value="KKM04521.1"/>
    <property type="molecule type" value="Genomic_DNA"/>
</dbReference>
<comment type="caution">
    <text evidence="3">The sequence shown here is derived from an EMBL/GenBank/DDBJ whole genome shotgun (WGS) entry which is preliminary data.</text>
</comment>
<protein>
    <submittedName>
        <fullName evidence="3">Uncharacterized protein</fullName>
    </submittedName>
</protein>
<proteinExistence type="predicted"/>
<keyword evidence="2" id="KW-1133">Transmembrane helix</keyword>
<feature type="transmembrane region" description="Helical" evidence="2">
    <location>
        <begin position="39"/>
        <end position="63"/>
    </location>
</feature>
<sequence>MPFLIPIAISIGAAIVAAITVVAAAIGPILVVIGSAVAAVAAIIATVTITIVNAIVVAFTWFASTVVTNLVAHVNWIVAHSKTIYTSVAAYVKSTSVTFKTILEIIHFKTILQVHSIVQIVSPQYRSMMKKVYGAISSASNALGLGPMFLTLAIQNVRNLVLDVSSMFGQKYDLGQVTWLATMNKYLEHFNTNVAKYRNNPEAVFWDLAELIERPSQDAKGALQQVVLANIETVLDFAEKIGTGLGKIGVDIVKLHTDLPDLIKRTIPDPGTVFWNNMSQFLTNHYNPMVADLTGQINEWSADLSDAQARVSALVDQLRKPGDFVKKIDDLPVYEREDQDRILAEFSNRRLGRLVDKMAPEIALSREKLEANAREAVPPAVELDILSYEPRSGSIPGVGPTAQRGSWFVGDY</sequence>
<accession>A0A0F9JFC5</accession>
<evidence type="ECO:0000256" key="2">
    <source>
        <dbReference type="SAM" id="Phobius"/>
    </source>
</evidence>
<gene>
    <name evidence="3" type="ORF">LCGC14_1763370</name>
</gene>
<keyword evidence="2" id="KW-0812">Transmembrane</keyword>
<keyword evidence="2" id="KW-0472">Membrane</keyword>
<name>A0A0F9JFC5_9ZZZZ</name>
<feature type="transmembrane region" description="Helical" evidence="2">
    <location>
        <begin position="132"/>
        <end position="154"/>
    </location>
</feature>